<keyword evidence="2" id="KW-1185">Reference proteome</keyword>
<gene>
    <name evidence="1" type="ORF">CRV2_00016009</name>
</gene>
<dbReference type="Proteomes" id="UP000836387">
    <property type="component" value="Unassembled WGS sequence"/>
</dbReference>
<organism evidence="1 2">
    <name type="scientific">Clonostachys rosea f. rosea IK726</name>
    <dbReference type="NCBI Taxonomy" id="1349383"/>
    <lineage>
        <taxon>Eukaryota</taxon>
        <taxon>Fungi</taxon>
        <taxon>Dikarya</taxon>
        <taxon>Ascomycota</taxon>
        <taxon>Pezizomycotina</taxon>
        <taxon>Sordariomycetes</taxon>
        <taxon>Hypocreomycetidae</taxon>
        <taxon>Hypocreales</taxon>
        <taxon>Bionectriaceae</taxon>
        <taxon>Clonostachys</taxon>
    </lineage>
</organism>
<sequence length="367" mass="39923">MRSFKVIPVIGLLAQVNCSLGFYNPIRKGAADPAMVWADGNYHLNKDSTYTSATHIQITKSPTIGGLNKGETKTVWTDSNTSRNRDIWAPEMHRINGIWIIFYSSRGAKDNEGFRTRFLRGCNGPNPSDCTYTFGGDLVAPEGQRGGPSKNNAHSIDGSYLKIPGKGEYHVLSMIDEKGLESIGIATLDTSKWKVGGWNVICRPDQPWEQFDGDGAGSKALRTGKGLVEGPYALYHGKDIWLSYSGSDCSAPQYALGLLHYNGGDPLKASSWDKTGPVLSSANGHYGTGHNSFFSSPDGTEIWNLFHATSNPKGHCGVNRYTMAQKVTFDAQNNPIFGKPLTNETEIPPPSGQGKKVDNSTELLQSQ</sequence>
<evidence type="ECO:0000313" key="2">
    <source>
        <dbReference type="Proteomes" id="UP000836387"/>
    </source>
</evidence>
<comment type="caution">
    <text evidence="1">The sequence shown here is derived from an EMBL/GenBank/DDBJ whole genome shotgun (WGS) entry which is preliminary data.</text>
</comment>
<dbReference type="EMBL" id="CADEHS020000052">
    <property type="protein sequence ID" value="CAG9948909.1"/>
    <property type="molecule type" value="Genomic_DNA"/>
</dbReference>
<name>A0ACA9U6M0_BIOOC</name>
<accession>A0ACA9U6M0</accession>
<evidence type="ECO:0000313" key="1">
    <source>
        <dbReference type="EMBL" id="CAG9948909.1"/>
    </source>
</evidence>
<reference evidence="1" key="2">
    <citation type="submission" date="2021-10" db="EMBL/GenBank/DDBJ databases">
        <authorList>
            <person name="Piombo E."/>
        </authorList>
    </citation>
    <scope>NUCLEOTIDE SEQUENCE</scope>
</reference>
<reference evidence="1" key="1">
    <citation type="submission" date="2020-04" db="EMBL/GenBank/DDBJ databases">
        <authorList>
            <person name="Broberg M."/>
        </authorList>
    </citation>
    <scope>NUCLEOTIDE SEQUENCE</scope>
</reference>
<proteinExistence type="predicted"/>
<protein>
    <submittedName>
        <fullName evidence="1">Uncharacterized protein</fullName>
    </submittedName>
</protein>